<evidence type="ECO:0000259" key="3">
    <source>
        <dbReference type="Pfam" id="PF05183"/>
    </source>
</evidence>
<keyword evidence="1" id="KW-0548">Nucleotidyltransferase</keyword>
<comment type="caution">
    <text evidence="4">The sequence shown here is derived from an EMBL/GenBank/DDBJ whole genome shotgun (WGS) entry which is preliminary data.</text>
</comment>
<keyword evidence="1" id="KW-0808">Transferase</keyword>
<dbReference type="InterPro" id="IPR007855">
    <property type="entry name" value="RDRP"/>
</dbReference>
<reference evidence="4" key="1">
    <citation type="submission" date="2020-11" db="EMBL/GenBank/DDBJ databases">
        <authorList>
            <consortium name="DOE Joint Genome Institute"/>
            <person name="Ahrendt S."/>
            <person name="Riley R."/>
            <person name="Andreopoulos W."/>
            <person name="Labutti K."/>
            <person name="Pangilinan J."/>
            <person name="Ruiz-Duenas F.J."/>
            <person name="Barrasa J.M."/>
            <person name="Sanchez-Garcia M."/>
            <person name="Camarero S."/>
            <person name="Miyauchi S."/>
            <person name="Serrano A."/>
            <person name="Linde D."/>
            <person name="Babiker R."/>
            <person name="Drula E."/>
            <person name="Ayuso-Fernandez I."/>
            <person name="Pacheco R."/>
            <person name="Padilla G."/>
            <person name="Ferreira P."/>
            <person name="Barriuso J."/>
            <person name="Kellner H."/>
            <person name="Castanera R."/>
            <person name="Alfaro M."/>
            <person name="Ramirez L."/>
            <person name="Pisabarro A.G."/>
            <person name="Kuo A."/>
            <person name="Tritt A."/>
            <person name="Lipzen A."/>
            <person name="He G."/>
            <person name="Yan M."/>
            <person name="Ng V."/>
            <person name="Cullen D."/>
            <person name="Martin F."/>
            <person name="Rosso M.-N."/>
            <person name="Henrissat B."/>
            <person name="Hibbett D."/>
            <person name="Martinez A.T."/>
            <person name="Grigoriev I.V."/>
        </authorList>
    </citation>
    <scope>NUCLEOTIDE SEQUENCE</scope>
    <source>
        <strain evidence="4">CBS 247.69</strain>
    </source>
</reference>
<keyword evidence="5" id="KW-1185">Reference proteome</keyword>
<sequence>MNNLTELPFFSANPPPPSQQTEYGEDTISPLIAQYEEPENVPTQPTSNAGPPSSRLASGSILGKRNASSLSDESSLSDIALKSSKKAKTGHYDCGKGSNDPEIPYIIAHDPVAQTRIASAGVSYGVQFEMARLVSMKRLDYDYISSAILETLKGTNAQAAPETARKFIDADTSPDSLPDPAFAREAAAKSPWEQLDIEESALSRDPFSGLGHSIDNPGWYGGRVEFRGKLHKESKGKYNSYKIVLDRCSLGPSCRFARRFGSSNFLRIKIPAAILHHNDNDLNLFFSKPFVLWGRIFRSFYAKDDTVFLFRTNEIMNAAQIVPAGVAGLSLLQFIDWHNPLEPNSNQTMTKWSARFALGLSNSVPGPKITLENIRHLEDILSPTGSDMTDGSGEASRSIYVLLYNQLGCGTFPLALQFRLFGAKGMLIQRMDTCLQEDPVVYLRPSQIKINYPSERLADPAHLIIEVLRTSYMRSPARVSPETIINLAENGVPDRIFRNLLKQSITNIIEGLTTWEGPDAMFNLYVNVERAGGVFHARRAREAAGEARARGLGDRSVEEADDEDEDEEGLKEFDRATDERSIAWWVDQISGCPSSLEETVMVLLDAGFTPQTSPVLREKLKKVVTTRVKNNSQKFRFDVLCSAIAFVVPDPYGVLGPDEIQVKCSSRKLQTAEGLLTDLILGDVLLTRNPCKLPTDVRKLKAVEHPQLREYVDVIVCTVQGQRRLLDFLAGGDYDGDTATVIWAPEIVEPFTNADEKYSLTPPGLDYCFSRHNERVDAFMHRVAGESEENKVSAMQTFLLGALRDTSLVGKYSSMHDNSIYNLGYAHPRTVKLAYKFCTVLDGAKTGLKILPKTLKSDMGTYYHALGPKWKAKSKKKDGTEFDKSNTVFLQREPDGRFITGGFIMDVLQETATKECARAISALDSIFALPSVQLDPHLVQPWDNAVMMAERGSPAAVKRKRKDLSIIAQHVQTVYKRRYPKPSDGKTKKSVPGRTTSFTEQPIEVRQDFLRTMSKKFAAAPRVEDMDPDSMMDNEMIARLRASYAYRYDHEMQVTGWSRFPWNVALRELCTIKASALGPYKTVTNGFYERLKLVSARRS</sequence>
<organism evidence="4 5">
    <name type="scientific">Collybia nuda</name>
    <dbReference type="NCBI Taxonomy" id="64659"/>
    <lineage>
        <taxon>Eukaryota</taxon>
        <taxon>Fungi</taxon>
        <taxon>Dikarya</taxon>
        <taxon>Basidiomycota</taxon>
        <taxon>Agaricomycotina</taxon>
        <taxon>Agaricomycetes</taxon>
        <taxon>Agaricomycetidae</taxon>
        <taxon>Agaricales</taxon>
        <taxon>Tricholomatineae</taxon>
        <taxon>Clitocybaceae</taxon>
        <taxon>Collybia</taxon>
    </lineage>
</organism>
<dbReference type="GO" id="GO:0003723">
    <property type="term" value="F:RNA binding"/>
    <property type="evidence" value="ECO:0007669"/>
    <property type="project" value="UniProtKB-KW"/>
</dbReference>
<feature type="compositionally biased region" description="Acidic residues" evidence="2">
    <location>
        <begin position="559"/>
        <end position="569"/>
    </location>
</feature>
<evidence type="ECO:0000313" key="4">
    <source>
        <dbReference type="EMBL" id="KAF9465114.1"/>
    </source>
</evidence>
<dbReference type="EC" id="2.7.7.48" evidence="1"/>
<dbReference type="InterPro" id="IPR057596">
    <property type="entry name" value="RDRP_core"/>
</dbReference>
<dbReference type="AlphaFoldDB" id="A0A9P6CLP6"/>
<feature type="region of interest" description="Disordered" evidence="2">
    <location>
        <begin position="546"/>
        <end position="572"/>
    </location>
</feature>
<gene>
    <name evidence="4" type="ORF">BDZ94DRAFT_1307279</name>
</gene>
<name>A0A9P6CLP6_9AGAR</name>
<evidence type="ECO:0000256" key="2">
    <source>
        <dbReference type="SAM" id="MobiDB-lite"/>
    </source>
</evidence>
<comment type="similarity">
    <text evidence="1">Belongs to the RdRP family.</text>
</comment>
<protein>
    <recommendedName>
        <fullName evidence="1">RNA-dependent RNA polymerase</fullName>
        <ecNumber evidence="1">2.7.7.48</ecNumber>
    </recommendedName>
</protein>
<evidence type="ECO:0000256" key="1">
    <source>
        <dbReference type="RuleBase" id="RU363098"/>
    </source>
</evidence>
<dbReference type="GO" id="GO:0031380">
    <property type="term" value="C:nuclear RNA-directed RNA polymerase complex"/>
    <property type="evidence" value="ECO:0007669"/>
    <property type="project" value="TreeGrafter"/>
</dbReference>
<keyword evidence="1" id="KW-0694">RNA-binding</keyword>
<dbReference type="Proteomes" id="UP000807353">
    <property type="component" value="Unassembled WGS sequence"/>
</dbReference>
<evidence type="ECO:0000313" key="5">
    <source>
        <dbReference type="Proteomes" id="UP000807353"/>
    </source>
</evidence>
<keyword evidence="1" id="KW-0696">RNA-directed RNA polymerase</keyword>
<dbReference type="GO" id="GO:0003968">
    <property type="term" value="F:RNA-directed RNA polymerase activity"/>
    <property type="evidence" value="ECO:0007669"/>
    <property type="project" value="UniProtKB-KW"/>
</dbReference>
<dbReference type="GO" id="GO:0030422">
    <property type="term" value="P:siRNA processing"/>
    <property type="evidence" value="ECO:0007669"/>
    <property type="project" value="TreeGrafter"/>
</dbReference>
<feature type="domain" description="RDRP core" evidence="3">
    <location>
        <begin position="242"/>
        <end position="887"/>
    </location>
</feature>
<comment type="catalytic activity">
    <reaction evidence="1">
        <text>RNA(n) + a ribonucleoside 5'-triphosphate = RNA(n+1) + diphosphate</text>
        <dbReference type="Rhea" id="RHEA:21248"/>
        <dbReference type="Rhea" id="RHEA-COMP:14527"/>
        <dbReference type="Rhea" id="RHEA-COMP:17342"/>
        <dbReference type="ChEBI" id="CHEBI:33019"/>
        <dbReference type="ChEBI" id="CHEBI:61557"/>
        <dbReference type="ChEBI" id="CHEBI:140395"/>
        <dbReference type="EC" id="2.7.7.48"/>
    </reaction>
</comment>
<dbReference type="PANTHER" id="PTHR23079:SF14">
    <property type="entry name" value="RNA-DEPENDENT RNA POLYMERASE"/>
    <property type="match status" value="1"/>
</dbReference>
<feature type="compositionally biased region" description="Basic and acidic residues" evidence="2">
    <location>
        <begin position="546"/>
        <end position="558"/>
    </location>
</feature>
<accession>A0A9P6CLP6</accession>
<dbReference type="OrthoDB" id="10055769at2759"/>
<dbReference type="Pfam" id="PF05183">
    <property type="entry name" value="RdRP"/>
    <property type="match status" value="1"/>
</dbReference>
<feature type="region of interest" description="Disordered" evidence="2">
    <location>
        <begin position="1"/>
        <end position="76"/>
    </location>
</feature>
<dbReference type="PANTHER" id="PTHR23079">
    <property type="entry name" value="RNA-DEPENDENT RNA POLYMERASE"/>
    <property type="match status" value="1"/>
</dbReference>
<dbReference type="EMBL" id="MU150249">
    <property type="protein sequence ID" value="KAF9465114.1"/>
    <property type="molecule type" value="Genomic_DNA"/>
</dbReference>
<feature type="compositionally biased region" description="Polar residues" evidence="2">
    <location>
        <begin position="41"/>
        <end position="57"/>
    </location>
</feature>
<proteinExistence type="inferred from homology"/>